<sequence length="92" mass="10503">MNRKNVLRKVAVFYSQVTMPCVIIEPNELLPNTKKPKHIIIPNFTHKALNNLIKRTWNYKKAVAIVSILEKSAHLSGLTILYPWKPGPKDGI</sequence>
<accession>A0ACC2TQE8</accession>
<reference evidence="1" key="1">
    <citation type="submission" date="2022-04" db="EMBL/GenBank/DDBJ databases">
        <title>Genome of the entomopathogenic fungus Entomophthora muscae.</title>
        <authorList>
            <person name="Elya C."/>
            <person name="Lovett B.R."/>
            <person name="Lee E."/>
            <person name="Macias A.M."/>
            <person name="Hajek A.E."/>
            <person name="De Bivort B.L."/>
            <person name="Kasson M.T."/>
            <person name="De Fine Licht H.H."/>
            <person name="Stajich J.E."/>
        </authorList>
    </citation>
    <scope>NUCLEOTIDE SEQUENCE</scope>
    <source>
        <strain evidence="1">Berkeley</strain>
    </source>
</reference>
<proteinExistence type="predicted"/>
<name>A0ACC2TQE8_9FUNG</name>
<organism evidence="1 2">
    <name type="scientific">Entomophthora muscae</name>
    <dbReference type="NCBI Taxonomy" id="34485"/>
    <lineage>
        <taxon>Eukaryota</taxon>
        <taxon>Fungi</taxon>
        <taxon>Fungi incertae sedis</taxon>
        <taxon>Zoopagomycota</taxon>
        <taxon>Entomophthoromycotina</taxon>
        <taxon>Entomophthoromycetes</taxon>
        <taxon>Entomophthorales</taxon>
        <taxon>Entomophthoraceae</taxon>
        <taxon>Entomophthora</taxon>
    </lineage>
</organism>
<gene>
    <name evidence="1" type="ORF">DSO57_1021301</name>
</gene>
<protein>
    <submittedName>
        <fullName evidence="1">Uncharacterized protein</fullName>
    </submittedName>
</protein>
<dbReference type="Proteomes" id="UP001165960">
    <property type="component" value="Unassembled WGS sequence"/>
</dbReference>
<comment type="caution">
    <text evidence="1">The sequence shown here is derived from an EMBL/GenBank/DDBJ whole genome shotgun (WGS) entry which is preliminary data.</text>
</comment>
<keyword evidence="2" id="KW-1185">Reference proteome</keyword>
<evidence type="ECO:0000313" key="2">
    <source>
        <dbReference type="Proteomes" id="UP001165960"/>
    </source>
</evidence>
<evidence type="ECO:0000313" key="1">
    <source>
        <dbReference type="EMBL" id="KAJ9076960.1"/>
    </source>
</evidence>
<dbReference type="EMBL" id="QTSX02002232">
    <property type="protein sequence ID" value="KAJ9076960.1"/>
    <property type="molecule type" value="Genomic_DNA"/>
</dbReference>